<evidence type="ECO:0000256" key="2">
    <source>
        <dbReference type="ARBA" id="ARBA00004325"/>
    </source>
</evidence>
<evidence type="ECO:0000259" key="14">
    <source>
        <dbReference type="PROSITE" id="PS50245"/>
    </source>
</evidence>
<dbReference type="Pfam" id="PF12821">
    <property type="entry name" value="ThrE_2"/>
    <property type="match status" value="1"/>
</dbReference>
<dbReference type="Pfam" id="PF06738">
    <property type="entry name" value="ThrE"/>
    <property type="match status" value="1"/>
</dbReference>
<keyword evidence="3" id="KW-0813">Transport</keyword>
<feature type="transmembrane region" description="Helical" evidence="13">
    <location>
        <begin position="585"/>
        <end position="609"/>
    </location>
</feature>
<evidence type="ECO:0000256" key="7">
    <source>
        <dbReference type="ARBA" id="ARBA00022989"/>
    </source>
</evidence>
<feature type="transmembrane region" description="Helical" evidence="13">
    <location>
        <begin position="763"/>
        <end position="785"/>
    </location>
</feature>
<keyword evidence="4" id="KW-0138">CF(0)</keyword>
<feature type="transmembrane region" description="Helical" evidence="13">
    <location>
        <begin position="663"/>
        <end position="682"/>
    </location>
</feature>
<evidence type="ECO:0000256" key="8">
    <source>
        <dbReference type="ARBA" id="ARBA00023065"/>
    </source>
</evidence>
<evidence type="ECO:0000313" key="15">
    <source>
        <dbReference type="EMBL" id="TIB36833.1"/>
    </source>
</evidence>
<name>A0A4T0J359_WALIC</name>
<evidence type="ECO:0000256" key="1">
    <source>
        <dbReference type="ARBA" id="ARBA00004141"/>
    </source>
</evidence>
<feature type="compositionally biased region" description="Polar residues" evidence="12">
    <location>
        <begin position="210"/>
        <end position="220"/>
    </location>
</feature>
<dbReference type="Pfam" id="PF01302">
    <property type="entry name" value="CAP_GLY"/>
    <property type="match status" value="1"/>
</dbReference>
<accession>A0A4T0J359</accession>
<dbReference type="Proteomes" id="UP000310689">
    <property type="component" value="Unassembled WGS sequence"/>
</dbReference>
<evidence type="ECO:0000313" key="16">
    <source>
        <dbReference type="Proteomes" id="UP000310689"/>
    </source>
</evidence>
<feature type="region of interest" description="Disordered" evidence="12">
    <location>
        <begin position="329"/>
        <end position="349"/>
    </location>
</feature>
<keyword evidence="9" id="KW-0496">Mitochondrion</keyword>
<evidence type="ECO:0000256" key="9">
    <source>
        <dbReference type="ARBA" id="ARBA00023128"/>
    </source>
</evidence>
<dbReference type="EMBL" id="SPOI01000116">
    <property type="protein sequence ID" value="TIB36833.1"/>
    <property type="molecule type" value="Genomic_DNA"/>
</dbReference>
<feature type="transmembrane region" description="Helical" evidence="13">
    <location>
        <begin position="552"/>
        <end position="573"/>
    </location>
</feature>
<dbReference type="InterPro" id="IPR008688">
    <property type="entry name" value="ATP_synth_Bsub_B/MI25"/>
</dbReference>
<dbReference type="GO" id="GO:0031966">
    <property type="term" value="C:mitochondrial membrane"/>
    <property type="evidence" value="ECO:0007669"/>
    <property type="project" value="UniProtKB-SubCell"/>
</dbReference>
<sequence>MSSENIAGNSMPVDKPPTQQSKQEDSPGLNTGTNGAAGTPQDKRVQWSEGDPIPTDTEGPGDDDPNDETKKQQIEDLKMKLQGGNKNAQVPAGRETDLLPPGQQTNTARFDQYLNFEGADGEFTIPEGETEGLPSLAARKRITKDKSKVGNWLGKIMKPNEGIDQKDVEANIEENRSEMSSDEDEMPPPATTGPTSVLGGLMALKEADKSGSSTPTTSEKSMPLSDSDKDLNEKDDEKDDLKPPQGPAIVVDEEKQAPQITPTPSHADSNSETPTLVQTPGGSTKPSSSLSHSFAKYNPAALAAKGMHKGVHSAMSVASTPGKMAEKVFNEARKTPSQKAERRRRRKEQKKNEIMLNLAALIERQEFLLKLTRALMMFGSPSHRLESVIQNTGKFLEAPVQCMFTPGVMTMSFSDPSTRTSDTKFIKQASGLDLARLPDTHALYSDVLHGKISVTEASAKLDEIMLSPPTYNAFTTVCIGMLCSASITPMAFDGSFIDALMAAVLGAVLVITQMLVAKKDTFSSIFEILIASFNSFIAACLAYSRYFCFKAVVSGSIVLILPGFIILCGSLELTSRNITSGSVRMFYAIIYALLLGFGLGFGAQLWYLFTGQVIDSTDDCSAIQSVPGQNWYMRHAPDEYNILLAPLFVLGLALRNQTRIISWELILMILIGCAGYTVNYFSTNNNRFEGRADISSALASFTVGIIGNVIGRLSPHSAYVLMVPGILFVLPSGFGQFGLLSFANVGGSESSSAAQQTSATQAIAQNLISIANGLTVGLFLSSALINPANVNKYSLDEDSQTNTANNVSSKCGRLESIVGIPSQNQKIVMDGVWLTNPAATLVEAGVRELSEVIVSDLTDVNNERAGEFTDVSRVEKYDMTNEEYLNRGDTVLAYKKANEIGRFSKAAAEAEKEQVPSDIKVGDRCRILPATLDEIIKLGHVRFIGKVGFQYGIWIGVELDEPVGKNDGRVFIGIVHNTTYIPFNFLSASIARLGQQPIRAAVGARQYSQKPSAPAPAEKASSIIDSLPGNSLVSKTGSVVLGSGITAAAISSELYVVNEESLLAIGSLILFAYIAKIAREPYNSWASTQIEKMKSVLNTSRKAHTDAVQSRIDNVGELKDVVNLTKSLFALSKDTANTESKVFELTQQNAVNTEVKSVLDSWVRFESQQREKEQALLSETVINNVNKQISDEKFQKDTVAQAVADIEQLVKEKKI</sequence>
<keyword evidence="5 13" id="KW-0812">Transmembrane</keyword>
<dbReference type="PROSITE" id="PS50245">
    <property type="entry name" value="CAP_GLY_2"/>
    <property type="match status" value="1"/>
</dbReference>
<evidence type="ECO:0000256" key="5">
    <source>
        <dbReference type="ARBA" id="ARBA00022692"/>
    </source>
</evidence>
<evidence type="ECO:0000256" key="13">
    <source>
        <dbReference type="SAM" id="Phobius"/>
    </source>
</evidence>
<evidence type="ECO:0000256" key="3">
    <source>
        <dbReference type="ARBA" id="ARBA00022448"/>
    </source>
</evidence>
<comment type="similarity">
    <text evidence="11">Belongs to the ThrE exporter (TC 2.A.79) family.</text>
</comment>
<keyword evidence="7 13" id="KW-1133">Transmembrane helix</keyword>
<feature type="compositionally biased region" description="Basic and acidic residues" evidence="12">
    <location>
        <begin position="67"/>
        <end position="79"/>
    </location>
</feature>
<feature type="region of interest" description="Disordered" evidence="12">
    <location>
        <begin position="1"/>
        <end position="105"/>
    </location>
</feature>
<dbReference type="InterPro" id="IPR036859">
    <property type="entry name" value="CAP-Gly_dom_sf"/>
</dbReference>
<protein>
    <recommendedName>
        <fullName evidence="14">CAP-Gly domain-containing protein</fullName>
    </recommendedName>
</protein>
<dbReference type="Gene3D" id="2.30.30.190">
    <property type="entry name" value="CAP Gly-rich-like domain"/>
    <property type="match status" value="1"/>
</dbReference>
<dbReference type="AlphaFoldDB" id="A0A4T0J359"/>
<dbReference type="InterPro" id="IPR000938">
    <property type="entry name" value="CAP-Gly_domain"/>
</dbReference>
<keyword evidence="10 13" id="KW-0472">Membrane</keyword>
<feature type="compositionally biased region" description="Polar residues" evidence="12">
    <location>
        <begin position="258"/>
        <end position="291"/>
    </location>
</feature>
<dbReference type="SUPFAM" id="SSF74924">
    <property type="entry name" value="Cap-Gly domain"/>
    <property type="match status" value="1"/>
</dbReference>
<dbReference type="GO" id="GO:0045259">
    <property type="term" value="C:proton-transporting ATP synthase complex"/>
    <property type="evidence" value="ECO:0007669"/>
    <property type="project" value="UniProtKB-KW"/>
</dbReference>
<dbReference type="GO" id="GO:0015986">
    <property type="term" value="P:proton motive force-driven ATP synthesis"/>
    <property type="evidence" value="ECO:0007669"/>
    <property type="project" value="InterPro"/>
</dbReference>
<evidence type="ECO:0000256" key="4">
    <source>
        <dbReference type="ARBA" id="ARBA00022547"/>
    </source>
</evidence>
<dbReference type="PANTHER" id="PTHR31082">
    <property type="entry name" value="PHEROMONE-REGULATED MEMBRANE PROTEIN 10"/>
    <property type="match status" value="1"/>
</dbReference>
<dbReference type="Gene3D" id="1.20.5.2210">
    <property type="match status" value="1"/>
</dbReference>
<comment type="subcellular location">
    <subcellularLocation>
        <location evidence="1">Membrane</location>
        <topology evidence="1">Multi-pass membrane protein</topology>
    </subcellularLocation>
    <subcellularLocation>
        <location evidence="2">Mitochondrion membrane</location>
    </subcellularLocation>
</comment>
<evidence type="ECO:0000256" key="10">
    <source>
        <dbReference type="ARBA" id="ARBA00023136"/>
    </source>
</evidence>
<evidence type="ECO:0000256" key="12">
    <source>
        <dbReference type="SAM" id="MobiDB-lite"/>
    </source>
</evidence>
<gene>
    <name evidence="15" type="ORF">E3P86_02354</name>
</gene>
<dbReference type="InterPro" id="IPR051361">
    <property type="entry name" value="ThrE/Ser_Exporter"/>
</dbReference>
<comment type="caution">
    <text evidence="15">The sequence shown here is derived from an EMBL/GenBank/DDBJ whole genome shotgun (WGS) entry which is preliminary data.</text>
</comment>
<dbReference type="InterPro" id="IPR010619">
    <property type="entry name" value="ThrE-like_N"/>
</dbReference>
<dbReference type="GO" id="GO:0015078">
    <property type="term" value="F:proton transmembrane transporter activity"/>
    <property type="evidence" value="ECO:0007669"/>
    <property type="project" value="InterPro"/>
</dbReference>
<dbReference type="SUPFAM" id="SSF161060">
    <property type="entry name" value="ATP synthase B chain-like"/>
    <property type="match status" value="1"/>
</dbReference>
<keyword evidence="8" id="KW-0406">Ion transport</keyword>
<feature type="region of interest" description="Disordered" evidence="12">
    <location>
        <begin position="156"/>
        <end position="291"/>
    </location>
</feature>
<dbReference type="SMART" id="SM01052">
    <property type="entry name" value="CAP_GLY"/>
    <property type="match status" value="1"/>
</dbReference>
<feature type="domain" description="CAP-Gly" evidence="14">
    <location>
        <begin position="945"/>
        <end position="970"/>
    </location>
</feature>
<feature type="transmembrane region" description="Helical" evidence="13">
    <location>
        <begin position="718"/>
        <end position="743"/>
    </location>
</feature>
<feature type="transmembrane region" description="Helical" evidence="13">
    <location>
        <begin position="528"/>
        <end position="546"/>
    </location>
</feature>
<evidence type="ECO:0000256" key="6">
    <source>
        <dbReference type="ARBA" id="ARBA00022781"/>
    </source>
</evidence>
<dbReference type="Pfam" id="PF05405">
    <property type="entry name" value="Mt_ATP-synt_B"/>
    <property type="match status" value="1"/>
</dbReference>
<feature type="transmembrane region" description="Helical" evidence="13">
    <location>
        <begin position="496"/>
        <end position="516"/>
    </location>
</feature>
<dbReference type="PANTHER" id="PTHR31082:SF4">
    <property type="entry name" value="PHEROMONE-REGULATED MEMBRANE PROTEIN 10"/>
    <property type="match status" value="1"/>
</dbReference>
<dbReference type="InterPro" id="IPR024528">
    <property type="entry name" value="ThrE_2"/>
</dbReference>
<keyword evidence="6" id="KW-0375">Hydrogen ion transport</keyword>
<feature type="transmembrane region" description="Helical" evidence="13">
    <location>
        <begin position="694"/>
        <end position="711"/>
    </location>
</feature>
<organism evidence="15 16">
    <name type="scientific">Wallemia ichthyophaga</name>
    <dbReference type="NCBI Taxonomy" id="245174"/>
    <lineage>
        <taxon>Eukaryota</taxon>
        <taxon>Fungi</taxon>
        <taxon>Dikarya</taxon>
        <taxon>Basidiomycota</taxon>
        <taxon>Wallemiomycotina</taxon>
        <taxon>Wallemiomycetes</taxon>
        <taxon>Wallemiales</taxon>
        <taxon>Wallemiaceae</taxon>
        <taxon>Wallemia</taxon>
    </lineage>
</organism>
<feature type="compositionally biased region" description="Low complexity" evidence="12">
    <location>
        <begin position="30"/>
        <end position="39"/>
    </location>
</feature>
<evidence type="ECO:0000256" key="11">
    <source>
        <dbReference type="ARBA" id="ARBA00034125"/>
    </source>
</evidence>
<reference evidence="15 16" key="1">
    <citation type="submission" date="2019-03" db="EMBL/GenBank/DDBJ databases">
        <title>Sequencing 23 genomes of Wallemia ichthyophaga.</title>
        <authorList>
            <person name="Gostincar C."/>
        </authorList>
    </citation>
    <scope>NUCLEOTIDE SEQUENCE [LARGE SCALE GENOMIC DNA]</scope>
    <source>
        <strain evidence="15 16">EXF-6200</strain>
    </source>
</reference>
<feature type="compositionally biased region" description="Basic and acidic residues" evidence="12">
    <location>
        <begin position="161"/>
        <end position="179"/>
    </location>
</feature>
<proteinExistence type="inferred from homology"/>